<dbReference type="EMBL" id="MH651182">
    <property type="protein sequence ID" value="AXQ64501.1"/>
    <property type="molecule type" value="Genomic_DNA"/>
</dbReference>
<accession>A0A385DYI8</accession>
<sequence>MIERDILAFGFGVSRFFCVSAQINCLLGPDIIAY</sequence>
<organism evidence="1 2">
    <name type="scientific">Gordonia phage Neville</name>
    <dbReference type="NCBI Taxonomy" id="2301693"/>
    <lineage>
        <taxon>Viruses</taxon>
        <taxon>Duplodnaviria</taxon>
        <taxon>Heunggongvirae</taxon>
        <taxon>Uroviricota</taxon>
        <taxon>Caudoviricetes</taxon>
        <taxon>Deeyouvirinae</taxon>
        <taxon>Nevillevirus</taxon>
        <taxon>Nevillevirus neville</taxon>
    </lineage>
</organism>
<gene>
    <name evidence="1" type="primary">127</name>
    <name evidence="1" type="ORF">SEA_NEVILLE_127</name>
</gene>
<evidence type="ECO:0000313" key="1">
    <source>
        <dbReference type="EMBL" id="AXQ64501.1"/>
    </source>
</evidence>
<keyword evidence="2" id="KW-1185">Reference proteome</keyword>
<dbReference type="KEGG" id="vg:70080492"/>
<reference evidence="1 2" key="1">
    <citation type="submission" date="2018-07" db="EMBL/GenBank/DDBJ databases">
        <authorList>
            <person name="Bragdon E."/>
            <person name="Orellana H."/>
            <person name="Sterchele H."/>
            <person name="Molloy S.D."/>
            <person name="Garlena R.A."/>
            <person name="Russell D.A."/>
            <person name="Pope W.H."/>
            <person name="Jacobs-Sera D."/>
            <person name="Hatfull G.F."/>
        </authorList>
    </citation>
    <scope>NUCLEOTIDE SEQUENCE [LARGE SCALE GENOMIC DNA]</scope>
</reference>
<protein>
    <submittedName>
        <fullName evidence="1">Uncharacterized protein</fullName>
    </submittedName>
</protein>
<dbReference type="Proteomes" id="UP000261731">
    <property type="component" value="Segment"/>
</dbReference>
<proteinExistence type="predicted"/>
<dbReference type="GeneID" id="70080492"/>
<name>A0A385DYI8_9CAUD</name>
<evidence type="ECO:0000313" key="2">
    <source>
        <dbReference type="Proteomes" id="UP000261731"/>
    </source>
</evidence>
<dbReference type="RefSeq" id="YP_010245976.1">
    <property type="nucleotide sequence ID" value="NC_060131.1"/>
</dbReference>